<accession>A0AA47N3D8</accession>
<evidence type="ECO:0000313" key="2">
    <source>
        <dbReference type="EMBL" id="KAK0150990.1"/>
    </source>
</evidence>
<dbReference type="InterPro" id="IPR052160">
    <property type="entry name" value="Gypsy_RT_Integrase-like"/>
</dbReference>
<reference evidence="2" key="1">
    <citation type="journal article" date="2023" name="Front. Mar. Sci.">
        <title>A new Merluccius polli reference genome to investigate the effects of global change in West African waters.</title>
        <authorList>
            <person name="Mateo J.L."/>
            <person name="Blanco-Fernandez C."/>
            <person name="Garcia-Vazquez E."/>
            <person name="Machado-Schiaffino G."/>
        </authorList>
    </citation>
    <scope>NUCLEOTIDE SEQUENCE</scope>
    <source>
        <strain evidence="2">C29</strain>
        <tissue evidence="2">Fin</tissue>
    </source>
</reference>
<sequence length="225" mass="24455">MSSSGGQISSYSISRARQMFSRFPRVFTACAVARAMARAQTKKPSDVSKTGAAKVFVPELPAPLSSSEIIKAQKNDQSLEKYFALASGSDKADHGWSPHVDTDVADQVLQVVIPVEYRDLVLKTAHGDASGHFGHFYWPHIKRDVARYVKACHACQLAGKPNVSIRPAPLQSIQSLGTPFEHLIIDCVGPLPPSVWKCVSVHCDVPSHALPCGLCFKNDNNEISC</sequence>
<feature type="domain" description="Integrase zinc-binding" evidence="1">
    <location>
        <begin position="113"/>
        <end position="159"/>
    </location>
</feature>
<protein>
    <submittedName>
        <fullName evidence="2">Pro-Pol polyprotein</fullName>
    </submittedName>
</protein>
<dbReference type="Pfam" id="PF17921">
    <property type="entry name" value="Integrase_H2C2"/>
    <property type="match status" value="1"/>
</dbReference>
<dbReference type="Gene3D" id="1.10.340.70">
    <property type="match status" value="1"/>
</dbReference>
<evidence type="ECO:0000313" key="3">
    <source>
        <dbReference type="Proteomes" id="UP001174136"/>
    </source>
</evidence>
<organism evidence="2 3">
    <name type="scientific">Merluccius polli</name>
    <name type="common">Benguela hake</name>
    <name type="synonym">Merluccius cadenati</name>
    <dbReference type="NCBI Taxonomy" id="89951"/>
    <lineage>
        <taxon>Eukaryota</taxon>
        <taxon>Metazoa</taxon>
        <taxon>Chordata</taxon>
        <taxon>Craniata</taxon>
        <taxon>Vertebrata</taxon>
        <taxon>Euteleostomi</taxon>
        <taxon>Actinopterygii</taxon>
        <taxon>Neopterygii</taxon>
        <taxon>Teleostei</taxon>
        <taxon>Neoteleostei</taxon>
        <taxon>Acanthomorphata</taxon>
        <taxon>Zeiogadaria</taxon>
        <taxon>Gadariae</taxon>
        <taxon>Gadiformes</taxon>
        <taxon>Gadoidei</taxon>
        <taxon>Merlucciidae</taxon>
        <taxon>Merluccius</taxon>
    </lineage>
</organism>
<proteinExistence type="predicted"/>
<comment type="caution">
    <text evidence="2">The sequence shown here is derived from an EMBL/GenBank/DDBJ whole genome shotgun (WGS) entry which is preliminary data.</text>
</comment>
<gene>
    <name evidence="2" type="primary">pol_177</name>
    <name evidence="2" type="ORF">N1851_007863</name>
</gene>
<dbReference type="AlphaFoldDB" id="A0AA47N3D8"/>
<dbReference type="Proteomes" id="UP001174136">
    <property type="component" value="Unassembled WGS sequence"/>
</dbReference>
<dbReference type="InterPro" id="IPR041588">
    <property type="entry name" value="Integrase_H2C2"/>
</dbReference>
<name>A0AA47N3D8_MERPO</name>
<evidence type="ECO:0000259" key="1">
    <source>
        <dbReference type="Pfam" id="PF17921"/>
    </source>
</evidence>
<dbReference type="PANTHER" id="PTHR47266">
    <property type="entry name" value="ENDONUCLEASE-RELATED"/>
    <property type="match status" value="1"/>
</dbReference>
<dbReference type="EMBL" id="JAOPHQ010001425">
    <property type="protein sequence ID" value="KAK0150990.1"/>
    <property type="molecule type" value="Genomic_DNA"/>
</dbReference>
<keyword evidence="3" id="KW-1185">Reference proteome</keyword>